<accession>A0A813E9W5</accession>
<organism evidence="2 3">
    <name type="scientific">Polarella glacialis</name>
    <name type="common">Dinoflagellate</name>
    <dbReference type="NCBI Taxonomy" id="89957"/>
    <lineage>
        <taxon>Eukaryota</taxon>
        <taxon>Sar</taxon>
        <taxon>Alveolata</taxon>
        <taxon>Dinophyceae</taxon>
        <taxon>Suessiales</taxon>
        <taxon>Suessiaceae</taxon>
        <taxon>Polarella</taxon>
    </lineage>
</organism>
<feature type="compositionally biased region" description="Low complexity" evidence="1">
    <location>
        <begin position="15"/>
        <end position="27"/>
    </location>
</feature>
<feature type="compositionally biased region" description="Low complexity" evidence="1">
    <location>
        <begin position="35"/>
        <end position="76"/>
    </location>
</feature>
<reference evidence="2" key="1">
    <citation type="submission" date="2021-02" db="EMBL/GenBank/DDBJ databases">
        <authorList>
            <person name="Dougan E. K."/>
            <person name="Rhodes N."/>
            <person name="Thang M."/>
            <person name="Chan C."/>
        </authorList>
    </citation>
    <scope>NUCLEOTIDE SEQUENCE</scope>
</reference>
<keyword evidence="3" id="KW-1185">Reference proteome</keyword>
<gene>
    <name evidence="2" type="ORF">PGLA1383_LOCUS16333</name>
</gene>
<dbReference type="OrthoDB" id="441416at2759"/>
<comment type="caution">
    <text evidence="2">The sequence shown here is derived from an EMBL/GenBank/DDBJ whole genome shotgun (WGS) entry which is preliminary data.</text>
</comment>
<feature type="non-terminal residue" evidence="2">
    <location>
        <position position="1"/>
    </location>
</feature>
<evidence type="ECO:0000313" key="2">
    <source>
        <dbReference type="EMBL" id="CAE8597911.1"/>
    </source>
</evidence>
<evidence type="ECO:0000313" key="3">
    <source>
        <dbReference type="Proteomes" id="UP000654075"/>
    </source>
</evidence>
<name>A0A813E9W5_POLGL</name>
<proteinExistence type="predicted"/>
<feature type="non-terminal residue" evidence="2">
    <location>
        <position position="147"/>
    </location>
</feature>
<dbReference type="Proteomes" id="UP000654075">
    <property type="component" value="Unassembled WGS sequence"/>
</dbReference>
<evidence type="ECO:0000256" key="1">
    <source>
        <dbReference type="SAM" id="MobiDB-lite"/>
    </source>
</evidence>
<protein>
    <submittedName>
        <fullName evidence="2">Uncharacterized protein</fullName>
    </submittedName>
</protein>
<feature type="region of interest" description="Disordered" evidence="1">
    <location>
        <begin position="1"/>
        <end position="93"/>
    </location>
</feature>
<dbReference type="AlphaFoldDB" id="A0A813E9W5"/>
<sequence>ERQLIRWLPAFRPQASASPDVEAAAAHAAERATHTSHSSDTTNNKNNKNSNSNSNNSNNSNNNSNNNHASDSASPPGGAPPSDGPQQPLRLARMDAKTTAIGQFTSPCLEQTFDLNLRLSSDTTQGRRCLQLVFARQKKTVGYIPME</sequence>
<dbReference type="EMBL" id="CAJNNV010009890">
    <property type="protein sequence ID" value="CAE8597911.1"/>
    <property type="molecule type" value="Genomic_DNA"/>
</dbReference>